<dbReference type="InterPro" id="IPR058711">
    <property type="entry name" value="SCO6045-like_C"/>
</dbReference>
<name>A0A1M6TPI3_PSETH</name>
<gene>
    <name evidence="2" type="ORF">SAMN05443637_108166</name>
</gene>
<evidence type="ECO:0000313" key="2">
    <source>
        <dbReference type="EMBL" id="SHK58847.1"/>
    </source>
</evidence>
<protein>
    <recommendedName>
        <fullName evidence="1">SCO6045-like C-terminal domain-containing protein</fullName>
    </recommendedName>
</protein>
<dbReference type="OrthoDB" id="4467560at2"/>
<dbReference type="EMBL" id="FRAP01000008">
    <property type="protein sequence ID" value="SHK58847.1"/>
    <property type="molecule type" value="Genomic_DNA"/>
</dbReference>
<sequence length="147" mass="15769">MTGPRSDHDGRADVEELAIRQAELVAALVAGGASPAGFDPARLAATRRALLRKRAGEAAKAWPLLAAAHGAAWPAVFAEHCAGRPPAGPLRDGWDVARALRAGGRLPEAAVTELAEREAALHYDGTSAPTPRRWRRLRRRFFGLRRA</sequence>
<dbReference type="Proteomes" id="UP000184363">
    <property type="component" value="Unassembled WGS sequence"/>
</dbReference>
<feature type="domain" description="SCO6045-like C-terminal" evidence="1">
    <location>
        <begin position="18"/>
        <end position="102"/>
    </location>
</feature>
<keyword evidence="3" id="KW-1185">Reference proteome</keyword>
<dbReference type="STRING" id="1848.SAMN05443637_108166"/>
<organism evidence="2 3">
    <name type="scientific">Pseudonocardia thermophila</name>
    <dbReference type="NCBI Taxonomy" id="1848"/>
    <lineage>
        <taxon>Bacteria</taxon>
        <taxon>Bacillati</taxon>
        <taxon>Actinomycetota</taxon>
        <taxon>Actinomycetes</taxon>
        <taxon>Pseudonocardiales</taxon>
        <taxon>Pseudonocardiaceae</taxon>
        <taxon>Pseudonocardia</taxon>
    </lineage>
</organism>
<dbReference type="AlphaFoldDB" id="A0A1M6TPI3"/>
<accession>A0A1M6TPI3</accession>
<evidence type="ECO:0000259" key="1">
    <source>
        <dbReference type="Pfam" id="PF26136"/>
    </source>
</evidence>
<dbReference type="Pfam" id="PF26136">
    <property type="entry name" value="SCO6045_C"/>
    <property type="match status" value="1"/>
</dbReference>
<proteinExistence type="predicted"/>
<dbReference type="RefSeq" id="WP_073457264.1">
    <property type="nucleotide sequence ID" value="NZ_CALGVN010000008.1"/>
</dbReference>
<reference evidence="2 3" key="1">
    <citation type="submission" date="2016-11" db="EMBL/GenBank/DDBJ databases">
        <authorList>
            <person name="Jaros S."/>
            <person name="Januszkiewicz K."/>
            <person name="Wedrychowicz H."/>
        </authorList>
    </citation>
    <scope>NUCLEOTIDE SEQUENCE [LARGE SCALE GENOMIC DNA]</scope>
    <source>
        <strain evidence="2 3">DSM 43832</strain>
    </source>
</reference>
<evidence type="ECO:0000313" key="3">
    <source>
        <dbReference type="Proteomes" id="UP000184363"/>
    </source>
</evidence>